<keyword evidence="2" id="KW-1185">Reference proteome</keyword>
<dbReference type="Proteomes" id="UP001165740">
    <property type="component" value="Chromosome 5"/>
</dbReference>
<sequence length="738" mass="81610">MAAKYITLTASKHPGLQCFWTHSNKYLFFSGTQVTTLHKRCLGSLLYKPLCGGQTLLTSQKLEKLHAGQFSSGPMRHLAKKLGLSTANLDSLEHQMRSIGESVRNLKKSEWRNLVPISLASLLMLYLIRRNSRQKCATAMDADKDSIMLKIHQEEMNNPSKHLLMATGNSVAQEREGGDATPEKNHHSTNICKVMYKPTESAAEHRDAKFPYCITPHRKDSQALNKATPTMKERSESQFPCRRSPAEKFKKECEDNSSQKADSTPCSRLPCRDVVNCEAEEIKEDSQRPCRDVGKCEETAPEENSQRPCRDVQKCEETVPEKDSQRPCLKSSPCCDERKSEETASNKMPCLKSSPCKDVNNEIEVTSLQNDNQNPCSQPTPSCNILNSGDAANEVKYETQPCKEVVDENVEPSIKQSSESNNDKEVCKPTILPCRDSKRKVDSKVANKAKRLIRLSSPEKPSKDKYSIALLENAQVVSQDPKTAEACLTKEQKQDSENDGGYPIKKRSQLNIVHTAGGNAQTAVNDISLLTMCQSNQQNANAGPTTLLENTGPAVNFLTTLNMHQNNDEEIKNSTDPSEVSENADLTANKLASLSTSQNNDDNNAISSGPTAITENADNAVNLNISQNNCDENNGVTARESEPKIRQCEVSAEDIDMDMSTVDKSENPSDKSLSPCTTNPLCYTKKKEADSPKSPSILCLNTVSKDKFCAPDNTKYTRREVIEVSDKACDEIKGEAVL</sequence>
<evidence type="ECO:0000256" key="1">
    <source>
        <dbReference type="SAM" id="MobiDB-lite"/>
    </source>
</evidence>
<protein>
    <submittedName>
        <fullName evidence="3 4">Uncharacterized protein LOC106070876</fullName>
    </submittedName>
</protein>
<feature type="region of interest" description="Disordered" evidence="1">
    <location>
        <begin position="407"/>
        <end position="426"/>
    </location>
</feature>
<dbReference type="GeneID" id="106070876"/>
<feature type="region of interest" description="Disordered" evidence="1">
    <location>
        <begin position="221"/>
        <end position="241"/>
    </location>
</feature>
<evidence type="ECO:0000313" key="4">
    <source>
        <dbReference type="RefSeq" id="XP_055884898.1"/>
    </source>
</evidence>
<dbReference type="OrthoDB" id="10278734at2759"/>
<reference evidence="3 4" key="1">
    <citation type="submission" date="2025-04" db="UniProtKB">
        <authorList>
            <consortium name="RefSeq"/>
        </authorList>
    </citation>
    <scope>IDENTIFICATION</scope>
</reference>
<name>A0A9W3AC85_BIOGL</name>
<evidence type="ECO:0000313" key="3">
    <source>
        <dbReference type="RefSeq" id="XP_055884897.1"/>
    </source>
</evidence>
<dbReference type="RefSeq" id="XP_055884898.1">
    <property type="nucleotide sequence ID" value="XM_056028923.1"/>
</dbReference>
<proteinExistence type="predicted"/>
<gene>
    <name evidence="3 4" type="primary">LOC106070876</name>
</gene>
<dbReference type="AlphaFoldDB" id="A0A9W3AC85"/>
<evidence type="ECO:0000313" key="2">
    <source>
        <dbReference type="Proteomes" id="UP001165740"/>
    </source>
</evidence>
<accession>A0A9W3AC85</accession>
<feature type="region of interest" description="Disordered" evidence="1">
    <location>
        <begin position="487"/>
        <end position="506"/>
    </location>
</feature>
<organism evidence="2 3">
    <name type="scientific">Biomphalaria glabrata</name>
    <name type="common">Bloodfluke planorb</name>
    <name type="synonym">Freshwater snail</name>
    <dbReference type="NCBI Taxonomy" id="6526"/>
    <lineage>
        <taxon>Eukaryota</taxon>
        <taxon>Metazoa</taxon>
        <taxon>Spiralia</taxon>
        <taxon>Lophotrochozoa</taxon>
        <taxon>Mollusca</taxon>
        <taxon>Gastropoda</taxon>
        <taxon>Heterobranchia</taxon>
        <taxon>Euthyneura</taxon>
        <taxon>Panpulmonata</taxon>
        <taxon>Hygrophila</taxon>
        <taxon>Lymnaeoidea</taxon>
        <taxon>Planorbidae</taxon>
        <taxon>Biomphalaria</taxon>
    </lineage>
</organism>
<dbReference type="RefSeq" id="XP_055884897.1">
    <property type="nucleotide sequence ID" value="XM_056028922.1"/>
</dbReference>